<feature type="chain" id="PRO_5004241746" evidence="2">
    <location>
        <begin position="24"/>
        <end position="314"/>
    </location>
</feature>
<evidence type="ECO:0000256" key="2">
    <source>
        <dbReference type="SAM" id="SignalP"/>
    </source>
</evidence>
<keyword evidence="2" id="KW-0732">Signal</keyword>
<organism evidence="3 4">
    <name type="scientific">Theileria parva</name>
    <name type="common">East coast fever infection agent</name>
    <dbReference type="NCBI Taxonomy" id="5875"/>
    <lineage>
        <taxon>Eukaryota</taxon>
        <taxon>Sar</taxon>
        <taxon>Alveolata</taxon>
        <taxon>Apicomplexa</taxon>
        <taxon>Aconoidasida</taxon>
        <taxon>Piroplasmida</taxon>
        <taxon>Theileriidae</taxon>
        <taxon>Theileria</taxon>
    </lineage>
</organism>
<accession>Q4N860</accession>
<feature type="region of interest" description="Disordered" evidence="1">
    <location>
        <begin position="145"/>
        <end position="267"/>
    </location>
</feature>
<dbReference type="OMA" id="HTRETTE"/>
<dbReference type="InParanoid" id="Q4N860"/>
<evidence type="ECO:0000313" key="4">
    <source>
        <dbReference type="Proteomes" id="UP000001949"/>
    </source>
</evidence>
<sequence>MVRLNILLLLYAGFLYHIKSVYSNTLNIQIIADSGFFTIKVYENGITKIMVFSTADKPITEVRQGPKSIWDSLPGESIKCLTYYQFKGSNRKLMTIEINNPVKDEMYYLHIHNYNYVYATKEMFEFEYTEMARVAKYMHEKYSKSSDKVPIPKQKQPKKRKADTDDTGGSKKKTPAVSEKIEPDIVQVEVESEEDESTDTASEGPIEDQKQERKDLMERINFVVSSDSDNDINELEVPFDPSIKTNPSEPEITQVEMGSDDDDSDLLNESLFGEDVEKWLESELEDIGLSESERDSLFEDTTGDVTGDDESSND</sequence>
<dbReference type="AlphaFoldDB" id="Q4N860"/>
<dbReference type="GeneID" id="3503581"/>
<feature type="region of interest" description="Disordered" evidence="1">
    <location>
        <begin position="285"/>
        <end position="314"/>
    </location>
</feature>
<gene>
    <name evidence="3" type="ordered locus">TP01_0610</name>
</gene>
<name>Q4N860_THEPA</name>
<keyword evidence="4" id="KW-1185">Reference proteome</keyword>
<dbReference type="EMBL" id="AAGK01000001">
    <property type="protein sequence ID" value="EAN33848.1"/>
    <property type="molecule type" value="Genomic_DNA"/>
</dbReference>
<evidence type="ECO:0000313" key="3">
    <source>
        <dbReference type="EMBL" id="EAN33848.1"/>
    </source>
</evidence>
<dbReference type="VEuPathDB" id="PiroplasmaDB:TpMuguga_01g00610"/>
<comment type="caution">
    <text evidence="3">The sequence shown here is derived from an EMBL/GenBank/DDBJ whole genome shotgun (WGS) entry which is preliminary data.</text>
</comment>
<protein>
    <submittedName>
        <fullName evidence="3">Tash1 protein, putative</fullName>
    </submittedName>
</protein>
<feature type="signal peptide" evidence="2">
    <location>
        <begin position="1"/>
        <end position="23"/>
    </location>
</feature>
<reference evidence="3 4" key="1">
    <citation type="journal article" date="2005" name="Science">
        <title>Genome sequence of Theileria parva, a bovine pathogen that transforms lymphocytes.</title>
        <authorList>
            <person name="Gardner M.J."/>
            <person name="Bishop R."/>
            <person name="Shah T."/>
            <person name="de Villiers E.P."/>
            <person name="Carlton J.M."/>
            <person name="Hall N."/>
            <person name="Ren Q."/>
            <person name="Paulsen I.T."/>
            <person name="Pain A."/>
            <person name="Berriman M."/>
            <person name="Wilson R.J.M."/>
            <person name="Sato S."/>
            <person name="Ralph S.A."/>
            <person name="Mann D.J."/>
            <person name="Xiong Z."/>
            <person name="Shallom S.J."/>
            <person name="Weidman J."/>
            <person name="Jiang L."/>
            <person name="Lynn J."/>
            <person name="Weaver B."/>
            <person name="Shoaibi A."/>
            <person name="Domingo A.R."/>
            <person name="Wasawo D."/>
            <person name="Crabtree J."/>
            <person name="Wortman J.R."/>
            <person name="Haas B."/>
            <person name="Angiuoli S.V."/>
            <person name="Creasy T.H."/>
            <person name="Lu C."/>
            <person name="Suh B."/>
            <person name="Silva J.C."/>
            <person name="Utterback T.R."/>
            <person name="Feldblyum T.V."/>
            <person name="Pertea M."/>
            <person name="Allen J."/>
            <person name="Nierman W.C."/>
            <person name="Taracha E.L.N."/>
            <person name="Salzberg S.L."/>
            <person name="White O.R."/>
            <person name="Fitzhugh H.A."/>
            <person name="Morzaria S."/>
            <person name="Venter J.C."/>
            <person name="Fraser C.M."/>
            <person name="Nene V."/>
        </authorList>
    </citation>
    <scope>NUCLEOTIDE SEQUENCE [LARGE SCALE GENOMIC DNA]</scope>
    <source>
        <strain evidence="3 4">Muguga</strain>
    </source>
</reference>
<evidence type="ECO:0000256" key="1">
    <source>
        <dbReference type="SAM" id="MobiDB-lite"/>
    </source>
</evidence>
<proteinExistence type="predicted"/>
<dbReference type="KEGG" id="tpv:TP01_0610"/>
<dbReference type="RefSeq" id="XP_766131.1">
    <property type="nucleotide sequence ID" value="XM_761038.1"/>
</dbReference>
<dbReference type="Proteomes" id="UP000001949">
    <property type="component" value="Unassembled WGS sequence"/>
</dbReference>
<feature type="compositionally biased region" description="Basic and acidic residues" evidence="1">
    <location>
        <begin position="207"/>
        <end position="218"/>
    </location>
</feature>